<dbReference type="EMBL" id="KN817540">
    <property type="protein sequence ID" value="KJA23898.1"/>
    <property type="molecule type" value="Genomic_DNA"/>
</dbReference>
<evidence type="ECO:0008006" key="3">
    <source>
        <dbReference type="Google" id="ProtNLM"/>
    </source>
</evidence>
<dbReference type="NCBIfam" id="TIGR01509">
    <property type="entry name" value="HAD-SF-IA-v3"/>
    <property type="match status" value="1"/>
</dbReference>
<dbReference type="AlphaFoldDB" id="A0A0D2MJM1"/>
<dbReference type="Proteomes" id="UP000054270">
    <property type="component" value="Unassembled WGS sequence"/>
</dbReference>
<dbReference type="SUPFAM" id="SSF56784">
    <property type="entry name" value="HAD-like"/>
    <property type="match status" value="1"/>
</dbReference>
<reference evidence="2" key="1">
    <citation type="submission" date="2014-04" db="EMBL/GenBank/DDBJ databases">
        <title>Evolutionary Origins and Diversification of the Mycorrhizal Mutualists.</title>
        <authorList>
            <consortium name="DOE Joint Genome Institute"/>
            <consortium name="Mycorrhizal Genomics Consortium"/>
            <person name="Kohler A."/>
            <person name="Kuo A."/>
            <person name="Nagy L.G."/>
            <person name="Floudas D."/>
            <person name="Copeland A."/>
            <person name="Barry K.W."/>
            <person name="Cichocki N."/>
            <person name="Veneault-Fourrey C."/>
            <person name="LaButti K."/>
            <person name="Lindquist E.A."/>
            <person name="Lipzen A."/>
            <person name="Lundell T."/>
            <person name="Morin E."/>
            <person name="Murat C."/>
            <person name="Riley R."/>
            <person name="Ohm R."/>
            <person name="Sun H."/>
            <person name="Tunlid A."/>
            <person name="Henrissat B."/>
            <person name="Grigoriev I.V."/>
            <person name="Hibbett D.S."/>
            <person name="Martin F."/>
        </authorList>
    </citation>
    <scope>NUCLEOTIDE SEQUENCE [LARGE SCALE GENOMIC DNA]</scope>
    <source>
        <strain evidence="2">FD-334 SS-4</strain>
    </source>
</reference>
<dbReference type="InterPro" id="IPR006439">
    <property type="entry name" value="HAD-SF_hydro_IA"/>
</dbReference>
<name>A0A0D2MJM1_HYPSF</name>
<accession>A0A0D2MJM1</accession>
<gene>
    <name evidence="1" type="ORF">HYPSUDRAFT_201024</name>
</gene>
<evidence type="ECO:0000313" key="1">
    <source>
        <dbReference type="EMBL" id="KJA23898.1"/>
    </source>
</evidence>
<dbReference type="GO" id="GO:0016791">
    <property type="term" value="F:phosphatase activity"/>
    <property type="evidence" value="ECO:0007669"/>
    <property type="project" value="UniProtKB-ARBA"/>
</dbReference>
<dbReference type="PANTHER" id="PTHR43611">
    <property type="entry name" value="ALPHA-D-GLUCOSE 1-PHOSPHATE PHOSPHATASE"/>
    <property type="match status" value="1"/>
</dbReference>
<dbReference type="STRING" id="945553.A0A0D2MJM1"/>
<dbReference type="InterPro" id="IPR036412">
    <property type="entry name" value="HAD-like_sf"/>
</dbReference>
<proteinExistence type="predicted"/>
<dbReference type="Gene3D" id="1.10.150.240">
    <property type="entry name" value="Putative phosphatase, domain 2"/>
    <property type="match status" value="1"/>
</dbReference>
<dbReference type="InterPro" id="IPR023214">
    <property type="entry name" value="HAD_sf"/>
</dbReference>
<dbReference type="OrthoDB" id="2012566at2759"/>
<dbReference type="InterPro" id="IPR023198">
    <property type="entry name" value="PGP-like_dom2"/>
</dbReference>
<protein>
    <recommendedName>
        <fullName evidence="3">HAD-like protein</fullName>
    </recommendedName>
</protein>
<organism evidence="1 2">
    <name type="scientific">Hypholoma sublateritium (strain FD-334 SS-4)</name>
    <dbReference type="NCBI Taxonomy" id="945553"/>
    <lineage>
        <taxon>Eukaryota</taxon>
        <taxon>Fungi</taxon>
        <taxon>Dikarya</taxon>
        <taxon>Basidiomycota</taxon>
        <taxon>Agaricomycotina</taxon>
        <taxon>Agaricomycetes</taxon>
        <taxon>Agaricomycetidae</taxon>
        <taxon>Agaricales</taxon>
        <taxon>Agaricineae</taxon>
        <taxon>Strophariaceae</taxon>
        <taxon>Hypholoma</taxon>
    </lineage>
</organism>
<sequence>MARLSDSYDTLVFDLGNVLSPREDSIEDSKQQIDTKLLRRMMNAQIWYDNEAGTVPDEETYAELAKEFEVDESLIQIAVSEAMAALRPRAEMFDLIRTLKPGRKIYAMANMSASTWNTVKLNGASSWKIFDAIFLSYIAGSRKPELPFYRLFLHDTGSIPSRTIFVDDNREHLVTAQSLGMRTIFFDNFANVERILHNLCGDPVERASRFLEQNAKQHLSHTTDGQVIHENFSQLMILEATDDPSLVDYTIYEAEFNFFKGSGELTTTYYPDDLDTTSMAWTVIPNVADDTTKTKVMDRMLQFCDGDGIPLTCFDWNRPRRDHAICVNVLTLFHAYGRGKELDKAVEWIYSVLLTGAYMDGARYYIGPEPFLYFMLRLPERSPELAKRMGALFKQRCQERIGSPGDALALAMRLHLCNRVDLNNKIDFQRLSNIQQLDGGWEPGAFYRYGSIDLQFGNRGLSTAIAQRAIKEYRLKYGSLASDVV</sequence>
<dbReference type="PANTHER" id="PTHR43611:SF3">
    <property type="entry name" value="FLAVIN MONONUCLEOTIDE HYDROLASE 1, CHLOROPLATIC"/>
    <property type="match status" value="1"/>
</dbReference>
<dbReference type="Gene3D" id="3.40.50.1000">
    <property type="entry name" value="HAD superfamily/HAD-like"/>
    <property type="match status" value="1"/>
</dbReference>
<evidence type="ECO:0000313" key="2">
    <source>
        <dbReference type="Proteomes" id="UP000054270"/>
    </source>
</evidence>
<keyword evidence="2" id="KW-1185">Reference proteome</keyword>